<reference evidence="5 6" key="1">
    <citation type="submission" date="2019-02" db="EMBL/GenBank/DDBJ databases">
        <title>Genome sequences of Aliivibrio finisterrensis strains from farmed Atlantic salmon.</title>
        <authorList>
            <person name="Bowman J.P."/>
        </authorList>
    </citation>
    <scope>NUCLEOTIDE SEQUENCE [LARGE SCALE GENOMIC DNA]</scope>
    <source>
        <strain evidence="4 7">A21</strain>
        <strain evidence="2 5">A32</strain>
        <strain evidence="3 6">A46</strain>
    </source>
</reference>
<evidence type="ECO:0000313" key="7">
    <source>
        <dbReference type="Proteomes" id="UP000294166"/>
    </source>
</evidence>
<dbReference type="OrthoDB" id="6465020at2"/>
<sequence length="87" mass="9852">MNQSILFSDDLTVDLDNQCVRFSAQQMGSLINCLVLFSWLEEESGEPVCSQEKACEIFNHLRFDIEDTAEALIEDEEFNASGEIEIS</sequence>
<organism evidence="3 6">
    <name type="scientific">Aliivibrio finisterrensis</name>
    <dbReference type="NCBI Taxonomy" id="511998"/>
    <lineage>
        <taxon>Bacteria</taxon>
        <taxon>Pseudomonadati</taxon>
        <taxon>Pseudomonadota</taxon>
        <taxon>Gammaproteobacteria</taxon>
        <taxon>Vibrionales</taxon>
        <taxon>Vibrionaceae</taxon>
        <taxon>Aliivibrio</taxon>
    </lineage>
</organism>
<dbReference type="Gene3D" id="3.30.160.140">
    <property type="entry name" value="Shew3726-like"/>
    <property type="match status" value="1"/>
</dbReference>
<accession>A0A4Q5KSM5</accession>
<dbReference type="EMBL" id="SEZN01000050">
    <property type="protein sequence ID" value="RYU60760.1"/>
    <property type="molecule type" value="Genomic_DNA"/>
</dbReference>
<protein>
    <submittedName>
        <fullName evidence="3">DUF1488 domain-containing protein</fullName>
    </submittedName>
</protein>
<dbReference type="RefSeq" id="WP_130049256.1">
    <property type="nucleotide sequence ID" value="NZ_SEZJ01000008.1"/>
</dbReference>
<dbReference type="GeneID" id="56275642"/>
<dbReference type="InterPro" id="IPR036692">
    <property type="entry name" value="Shew3726-like_sf"/>
</dbReference>
<evidence type="ECO:0000313" key="3">
    <source>
        <dbReference type="EMBL" id="RYU48835.1"/>
    </source>
</evidence>
<evidence type="ECO:0000313" key="1">
    <source>
        <dbReference type="EMBL" id="KAB2825002.1"/>
    </source>
</evidence>
<proteinExistence type="predicted"/>
<evidence type="ECO:0000313" key="6">
    <source>
        <dbReference type="Proteomes" id="UP000294063"/>
    </source>
</evidence>
<dbReference type="InterPro" id="IPR009962">
    <property type="entry name" value="DUF1488"/>
</dbReference>
<evidence type="ECO:0000313" key="2">
    <source>
        <dbReference type="EMBL" id="RYU46246.1"/>
    </source>
</evidence>
<evidence type="ECO:0000313" key="4">
    <source>
        <dbReference type="EMBL" id="RYU60760.1"/>
    </source>
</evidence>
<name>A0A4Q5KSM5_9GAMM</name>
<reference evidence="1 8" key="2">
    <citation type="submission" date="2019-09" db="EMBL/GenBank/DDBJ databases">
        <title>Genome of Aliivibrio finisterrensis LMG 23869 (type strain).</title>
        <authorList>
            <person name="Bowman J.P."/>
        </authorList>
    </citation>
    <scope>NUCLEOTIDE SEQUENCE [LARGE SCALE GENOMIC DNA]</scope>
    <source>
        <strain evidence="1 8">LMG 23869</strain>
    </source>
</reference>
<dbReference type="SUPFAM" id="SSF160272">
    <property type="entry name" value="Shew3726-like"/>
    <property type="match status" value="1"/>
</dbReference>
<dbReference type="AlphaFoldDB" id="A0A4Q5KSM5"/>
<dbReference type="EMBL" id="SEZK01000044">
    <property type="protein sequence ID" value="RYU48835.1"/>
    <property type="molecule type" value="Genomic_DNA"/>
</dbReference>
<dbReference type="EMBL" id="WBVP01000007">
    <property type="protein sequence ID" value="KAB2825002.1"/>
    <property type="molecule type" value="Genomic_DNA"/>
</dbReference>
<dbReference type="Proteomes" id="UP000434870">
    <property type="component" value="Unassembled WGS sequence"/>
</dbReference>
<evidence type="ECO:0000313" key="8">
    <source>
        <dbReference type="Proteomes" id="UP000434870"/>
    </source>
</evidence>
<comment type="caution">
    <text evidence="3">The sequence shown here is derived from an EMBL/GenBank/DDBJ whole genome shotgun (WGS) entry which is preliminary data.</text>
</comment>
<dbReference type="EMBL" id="SEZJ01000008">
    <property type="protein sequence ID" value="RYU46246.1"/>
    <property type="molecule type" value="Genomic_DNA"/>
</dbReference>
<dbReference type="Proteomes" id="UP000293465">
    <property type="component" value="Unassembled WGS sequence"/>
</dbReference>
<dbReference type="Proteomes" id="UP000294063">
    <property type="component" value="Unassembled WGS sequence"/>
</dbReference>
<dbReference type="Proteomes" id="UP000294166">
    <property type="component" value="Unassembled WGS sequence"/>
</dbReference>
<dbReference type="Pfam" id="PF07369">
    <property type="entry name" value="DUF1488"/>
    <property type="match status" value="1"/>
</dbReference>
<gene>
    <name evidence="2" type="ORF">ERW49_11305</name>
    <name evidence="4" type="ORF">ERW53_18915</name>
    <name evidence="3" type="ORF">ERW57_17170</name>
    <name evidence="1" type="ORF">F8B77_08675</name>
</gene>
<keyword evidence="7" id="KW-1185">Reference proteome</keyword>
<evidence type="ECO:0000313" key="5">
    <source>
        <dbReference type="Proteomes" id="UP000293465"/>
    </source>
</evidence>